<dbReference type="GO" id="GO:0035770">
    <property type="term" value="C:ribonucleoprotein granule"/>
    <property type="evidence" value="ECO:0007669"/>
    <property type="project" value="TreeGrafter"/>
</dbReference>
<protein>
    <recommendedName>
        <fullName evidence="1">RAP domain-containing protein</fullName>
    </recommendedName>
</protein>
<dbReference type="InterPro" id="IPR013584">
    <property type="entry name" value="RAP"/>
</dbReference>
<evidence type="ECO:0000313" key="3">
    <source>
        <dbReference type="Proteomes" id="UP001445335"/>
    </source>
</evidence>
<dbReference type="PANTHER" id="PTHR21228:SF40">
    <property type="entry name" value="LD45607P"/>
    <property type="match status" value="1"/>
</dbReference>
<name>A0AAW1RCW4_9CHLO</name>
<dbReference type="Proteomes" id="UP001445335">
    <property type="component" value="Unassembled WGS sequence"/>
</dbReference>
<dbReference type="PANTHER" id="PTHR21228">
    <property type="entry name" value="FAST LEU-RICH DOMAIN-CONTAINING"/>
    <property type="match status" value="1"/>
</dbReference>
<sequence>MARQHSTQNLSNLCWAFAKSEEDDSRHTNEVQLEAQHGMVAAAACFRYDDAAPMDALACEACKRLDASIQPGLRKLALNPQNISNLLYAHADLANLVRSLCVLQVCDMGLWHIAMATLSAQLSQPADMTDEDLLQVFQAYELLRLDVPADEAVLAAAAPPGLLNAARANWAKLAQDVTTSHFHHDVARVLRSRGVAHQLEALTSDGLLSVDIVLPGERIALEADGPSHFAVNTHRPGGSMIARHRLLAARGWAVVSIPYYLWDHLKDAVRGAWLLQEIKCLSL</sequence>
<dbReference type="PROSITE" id="PS51286">
    <property type="entry name" value="RAP"/>
    <property type="match status" value="1"/>
</dbReference>
<accession>A0AAW1RCW4</accession>
<dbReference type="EMBL" id="JALJOU010000046">
    <property type="protein sequence ID" value="KAK9831432.1"/>
    <property type="molecule type" value="Genomic_DNA"/>
</dbReference>
<dbReference type="AlphaFoldDB" id="A0AAW1RCW4"/>
<dbReference type="GO" id="GO:0003723">
    <property type="term" value="F:RNA binding"/>
    <property type="evidence" value="ECO:0007669"/>
    <property type="project" value="TreeGrafter"/>
</dbReference>
<reference evidence="2 3" key="1">
    <citation type="journal article" date="2024" name="Nat. Commun.">
        <title>Phylogenomics reveals the evolutionary origins of lichenization in chlorophyte algae.</title>
        <authorList>
            <person name="Puginier C."/>
            <person name="Libourel C."/>
            <person name="Otte J."/>
            <person name="Skaloud P."/>
            <person name="Haon M."/>
            <person name="Grisel S."/>
            <person name="Petersen M."/>
            <person name="Berrin J.G."/>
            <person name="Delaux P.M."/>
            <person name="Dal Grande F."/>
            <person name="Keller J."/>
        </authorList>
    </citation>
    <scope>NUCLEOTIDE SEQUENCE [LARGE SCALE GENOMIC DNA]</scope>
    <source>
        <strain evidence="2 3">SAG 245.80</strain>
    </source>
</reference>
<comment type="caution">
    <text evidence="2">The sequence shown here is derived from an EMBL/GenBank/DDBJ whole genome shotgun (WGS) entry which is preliminary data.</text>
</comment>
<dbReference type="GO" id="GO:0044528">
    <property type="term" value="P:regulation of mitochondrial mRNA stability"/>
    <property type="evidence" value="ECO:0007669"/>
    <property type="project" value="TreeGrafter"/>
</dbReference>
<dbReference type="Pfam" id="PF08373">
    <property type="entry name" value="RAP"/>
    <property type="match status" value="1"/>
</dbReference>
<feature type="domain" description="RAP" evidence="1">
    <location>
        <begin position="219"/>
        <end position="276"/>
    </location>
</feature>
<dbReference type="SMART" id="SM00952">
    <property type="entry name" value="RAP"/>
    <property type="match status" value="1"/>
</dbReference>
<evidence type="ECO:0000259" key="1">
    <source>
        <dbReference type="PROSITE" id="PS51286"/>
    </source>
</evidence>
<keyword evidence="3" id="KW-1185">Reference proteome</keyword>
<gene>
    <name evidence="2" type="ORF">WJX81_004289</name>
</gene>
<dbReference type="GO" id="GO:0005759">
    <property type="term" value="C:mitochondrial matrix"/>
    <property type="evidence" value="ECO:0007669"/>
    <property type="project" value="TreeGrafter"/>
</dbReference>
<dbReference type="InterPro" id="IPR050870">
    <property type="entry name" value="FAST_kinase"/>
</dbReference>
<proteinExistence type="predicted"/>
<dbReference type="GO" id="GO:0000963">
    <property type="term" value="P:mitochondrial RNA processing"/>
    <property type="evidence" value="ECO:0007669"/>
    <property type="project" value="TreeGrafter"/>
</dbReference>
<organism evidence="2 3">
    <name type="scientific">Elliptochloris bilobata</name>
    <dbReference type="NCBI Taxonomy" id="381761"/>
    <lineage>
        <taxon>Eukaryota</taxon>
        <taxon>Viridiplantae</taxon>
        <taxon>Chlorophyta</taxon>
        <taxon>core chlorophytes</taxon>
        <taxon>Trebouxiophyceae</taxon>
        <taxon>Trebouxiophyceae incertae sedis</taxon>
        <taxon>Elliptochloris clade</taxon>
        <taxon>Elliptochloris</taxon>
    </lineage>
</organism>
<evidence type="ECO:0000313" key="2">
    <source>
        <dbReference type="EMBL" id="KAK9831432.1"/>
    </source>
</evidence>